<accession>A0A0E0DCH2</accession>
<dbReference type="AlphaFoldDB" id="A0A0E0DCH2"/>
<evidence type="ECO:0000256" key="1">
    <source>
        <dbReference type="SAM" id="MobiDB-lite"/>
    </source>
</evidence>
<evidence type="ECO:0000313" key="3">
    <source>
        <dbReference type="Proteomes" id="UP000008021"/>
    </source>
</evidence>
<dbReference type="Proteomes" id="UP000008021">
    <property type="component" value="Chromosome 4"/>
</dbReference>
<dbReference type="Gramene" id="OMERI04G06920.1">
    <property type="protein sequence ID" value="OMERI04G06920.1"/>
    <property type="gene ID" value="OMERI04G06920"/>
</dbReference>
<organism evidence="2">
    <name type="scientific">Oryza meridionalis</name>
    <dbReference type="NCBI Taxonomy" id="40149"/>
    <lineage>
        <taxon>Eukaryota</taxon>
        <taxon>Viridiplantae</taxon>
        <taxon>Streptophyta</taxon>
        <taxon>Embryophyta</taxon>
        <taxon>Tracheophyta</taxon>
        <taxon>Spermatophyta</taxon>
        <taxon>Magnoliopsida</taxon>
        <taxon>Liliopsida</taxon>
        <taxon>Poales</taxon>
        <taxon>Poaceae</taxon>
        <taxon>BOP clade</taxon>
        <taxon>Oryzoideae</taxon>
        <taxon>Oryzeae</taxon>
        <taxon>Oryzinae</taxon>
        <taxon>Oryza</taxon>
    </lineage>
</organism>
<proteinExistence type="predicted"/>
<evidence type="ECO:0000313" key="2">
    <source>
        <dbReference type="EnsemblPlants" id="OMERI04G06920.1"/>
    </source>
</evidence>
<reference evidence="2" key="1">
    <citation type="submission" date="2015-04" db="UniProtKB">
        <authorList>
            <consortium name="EnsemblPlants"/>
        </authorList>
    </citation>
    <scope>IDENTIFICATION</scope>
</reference>
<sequence>MEGEGRLTATPSSCRAPPRPKLNLLSSRLAHNSTLVSTLPRRALPLLKLTEGTDAFIDMSLIDPIKAGHHFH</sequence>
<reference evidence="2" key="2">
    <citation type="submission" date="2018-05" db="EMBL/GenBank/DDBJ databases">
        <title>OmerRS3 (Oryza meridionalis Reference Sequence Version 3).</title>
        <authorList>
            <person name="Zhang J."/>
            <person name="Kudrna D."/>
            <person name="Lee S."/>
            <person name="Talag J."/>
            <person name="Welchert J."/>
            <person name="Wing R.A."/>
        </authorList>
    </citation>
    <scope>NUCLEOTIDE SEQUENCE [LARGE SCALE GENOMIC DNA]</scope>
    <source>
        <strain evidence="2">cv. OR44</strain>
    </source>
</reference>
<dbReference type="HOGENOM" id="CLU_2726468_0_0_1"/>
<protein>
    <submittedName>
        <fullName evidence="2">Uncharacterized protein</fullName>
    </submittedName>
</protein>
<dbReference type="EnsemblPlants" id="OMERI04G06920.1">
    <property type="protein sequence ID" value="OMERI04G06920.1"/>
    <property type="gene ID" value="OMERI04G06920"/>
</dbReference>
<keyword evidence="3" id="KW-1185">Reference proteome</keyword>
<feature type="region of interest" description="Disordered" evidence="1">
    <location>
        <begin position="1"/>
        <end position="21"/>
    </location>
</feature>
<name>A0A0E0DCH2_9ORYZ</name>